<accession>A0A369Z8T0</accession>
<protein>
    <submittedName>
        <fullName evidence="2">Long-chain fatty acid--CoA ligase</fullName>
    </submittedName>
</protein>
<dbReference type="PANTHER" id="PTHR43767">
    <property type="entry name" value="LONG-CHAIN-FATTY-ACID--COA LIGASE"/>
    <property type="match status" value="1"/>
</dbReference>
<dbReference type="PANTHER" id="PTHR43767:SF10">
    <property type="entry name" value="SURFACTIN SYNTHASE SUBUNIT 1"/>
    <property type="match status" value="1"/>
</dbReference>
<dbReference type="AlphaFoldDB" id="A0A369Z8T0"/>
<gene>
    <name evidence="2" type="ORF">DPV87_02995</name>
</gene>
<reference evidence="2 3" key="1">
    <citation type="submission" date="2018-05" db="EMBL/GenBank/DDBJ databases">
        <title>Draft Genome Sequences for a Diverse set of 7 Haemophilus Species.</title>
        <authorList>
            <person name="Nichols M."/>
            <person name="Topaz N."/>
            <person name="Wang X."/>
            <person name="Wang X."/>
            <person name="Boxrud D."/>
        </authorList>
    </citation>
    <scope>NUCLEOTIDE SEQUENCE [LARGE SCALE GENOMIC DNA]</scope>
    <source>
        <strain evidence="2 3">C2008001710</strain>
    </source>
</reference>
<dbReference type="InterPro" id="IPR045851">
    <property type="entry name" value="AMP-bd_C_sf"/>
</dbReference>
<sequence length="435" mass="50160">MNKHQPNSLIALNPEWRWQDFTYRCQQISQQLQQDNIQSAAFWFEDAANYACAMLACFDAKTRILLPPNLLDENQEWIRDNADLLFDDNKFNTYGISQVVDKKDFFIDKHCQTEIWLKTSGSSGQPKIMVKTAEKMWLESEAISQSLPFPEGNDIHIVSSVSAQHHYGLSYRVMLPLTMGWSIGRKQLPYPEYMIAESLIAKQSIWVSSPALLTHLNLDEPQLHQCRILGILSSGGMLPEETATAMRTKLKTKTIEGYGSTETGVIAFREQAGLWTPTPVTKIGVNEENALWVESPWLDQREQTADGVEIIGNQFNLLGRIDRIVKFGDKRISLVRIEQDLLKHPYIRDCYVAQHPNHLRPAAWVELKEEGISFYLQKGRAELLKQLRLHLSKTQEHSGLPRFWRFTNKLPRNSQFKISRADFDAIFLHEKEEQF</sequence>
<evidence type="ECO:0000313" key="2">
    <source>
        <dbReference type="EMBL" id="RDE95052.1"/>
    </source>
</evidence>
<dbReference type="RefSeq" id="WP_111315065.1">
    <property type="nucleotide sequence ID" value="NZ_QEPW01000004.1"/>
</dbReference>
<dbReference type="InterPro" id="IPR050237">
    <property type="entry name" value="ATP-dep_AMP-bd_enzyme"/>
</dbReference>
<dbReference type="Gene3D" id="3.40.50.12780">
    <property type="entry name" value="N-terminal domain of ligase-like"/>
    <property type="match status" value="1"/>
</dbReference>
<feature type="domain" description="AMP-dependent synthetase/ligase" evidence="1">
    <location>
        <begin position="119"/>
        <end position="273"/>
    </location>
</feature>
<name>A0A369Z8T0_HAEPA</name>
<evidence type="ECO:0000259" key="1">
    <source>
        <dbReference type="Pfam" id="PF00501"/>
    </source>
</evidence>
<dbReference type="GO" id="GO:0016874">
    <property type="term" value="F:ligase activity"/>
    <property type="evidence" value="ECO:0007669"/>
    <property type="project" value="UniProtKB-KW"/>
</dbReference>
<dbReference type="InterPro" id="IPR000873">
    <property type="entry name" value="AMP-dep_synth/lig_dom"/>
</dbReference>
<dbReference type="EMBL" id="QEPW01000004">
    <property type="protein sequence ID" value="RDE95052.1"/>
    <property type="molecule type" value="Genomic_DNA"/>
</dbReference>
<evidence type="ECO:0000313" key="3">
    <source>
        <dbReference type="Proteomes" id="UP000253910"/>
    </source>
</evidence>
<comment type="caution">
    <text evidence="2">The sequence shown here is derived from an EMBL/GenBank/DDBJ whole genome shotgun (WGS) entry which is preliminary data.</text>
</comment>
<proteinExistence type="predicted"/>
<keyword evidence="2" id="KW-0436">Ligase</keyword>
<organism evidence="2 3">
    <name type="scientific">Haemophilus parainfluenzae</name>
    <dbReference type="NCBI Taxonomy" id="729"/>
    <lineage>
        <taxon>Bacteria</taxon>
        <taxon>Pseudomonadati</taxon>
        <taxon>Pseudomonadota</taxon>
        <taxon>Gammaproteobacteria</taxon>
        <taxon>Pasteurellales</taxon>
        <taxon>Pasteurellaceae</taxon>
        <taxon>Haemophilus</taxon>
    </lineage>
</organism>
<dbReference type="Proteomes" id="UP000253910">
    <property type="component" value="Unassembled WGS sequence"/>
</dbReference>
<dbReference type="Gene3D" id="3.30.300.30">
    <property type="match status" value="1"/>
</dbReference>
<dbReference type="SUPFAM" id="SSF56801">
    <property type="entry name" value="Acetyl-CoA synthetase-like"/>
    <property type="match status" value="1"/>
</dbReference>
<dbReference type="Pfam" id="PF00501">
    <property type="entry name" value="AMP-binding"/>
    <property type="match status" value="1"/>
</dbReference>
<dbReference type="InterPro" id="IPR042099">
    <property type="entry name" value="ANL_N_sf"/>
</dbReference>